<dbReference type="InterPro" id="IPR001764">
    <property type="entry name" value="Glyco_hydro_3_N"/>
</dbReference>
<dbReference type="GO" id="GO:0005975">
    <property type="term" value="P:carbohydrate metabolic process"/>
    <property type="evidence" value="ECO:0007669"/>
    <property type="project" value="InterPro"/>
</dbReference>
<dbReference type="GO" id="GO:0009254">
    <property type="term" value="P:peptidoglycan turnover"/>
    <property type="evidence" value="ECO:0007669"/>
    <property type="project" value="TreeGrafter"/>
</dbReference>
<protein>
    <submittedName>
        <fullName evidence="5">Hydrolase</fullName>
    </submittedName>
</protein>
<accession>A0A8J3BBJ8</accession>
<reference evidence="5" key="2">
    <citation type="submission" date="2020-09" db="EMBL/GenBank/DDBJ databases">
        <authorList>
            <person name="Sun Q."/>
            <person name="Ohkuma M."/>
        </authorList>
    </citation>
    <scope>NUCLEOTIDE SEQUENCE</scope>
    <source>
        <strain evidence="5">JCM 3090</strain>
    </source>
</reference>
<dbReference type="PANTHER" id="PTHR30480">
    <property type="entry name" value="BETA-HEXOSAMINIDASE-RELATED"/>
    <property type="match status" value="1"/>
</dbReference>
<dbReference type="PANTHER" id="PTHR30480:SF16">
    <property type="entry name" value="GLYCOSIDE HYDROLASE FAMILY 3 DOMAIN PROTEIN"/>
    <property type="match status" value="1"/>
</dbReference>
<keyword evidence="6" id="KW-1185">Reference proteome</keyword>
<evidence type="ECO:0000313" key="5">
    <source>
        <dbReference type="EMBL" id="GGJ94623.1"/>
    </source>
</evidence>
<sequence length="475" mass="48428">MTGSRSALLALADRCLFPGFAGRTPPPWVRRAAPGLGGVVLYGRNLRRDGDVARLAAELRADADVLVAVDEEGGDVTRLHYRGGATTPGNHVLGRLDDPGLTAAVAAAIGAELAAAGVGFDLAPDVDVNVDPLNPVIGVRSFGADPDLVARHGAAWVRGLQSRGVAACAKHFPGHGDTRVDSHHGLPVVGGDAARWRAAHLPPFAAAIAAGVRAVMTAHLVLPAVEPGVPATLSRRLLTDVLRGELGFAGVVITDALDMGAIRDGVGAPAAAVAALAAGADAICLGHEDAYRMYRTVRAAIADAAADGALPRARLAEAAERVAGLRGHPPGDPVPAASPADLRAAARRAVLARGVAPLRAAPVLVELRAGGNLAVGDVPWDLAGPLAELGLAPVRRLAYAGVVPPDDRPLVVLGRDVPRTRPADWAALRAARPDAILVDVGLPRPDALADPYVLVGGAARPNLRAAAEVLAGRIT</sequence>
<evidence type="ECO:0000313" key="6">
    <source>
        <dbReference type="Proteomes" id="UP000649739"/>
    </source>
</evidence>
<dbReference type="RefSeq" id="WP_189170348.1">
    <property type="nucleotide sequence ID" value="NZ_BMQB01000005.1"/>
</dbReference>
<dbReference type="InterPro" id="IPR019800">
    <property type="entry name" value="Glyco_hydro_3_AS"/>
</dbReference>
<evidence type="ECO:0000259" key="4">
    <source>
        <dbReference type="Pfam" id="PF00933"/>
    </source>
</evidence>
<dbReference type="InterPro" id="IPR017853">
    <property type="entry name" value="GH"/>
</dbReference>
<keyword evidence="2 5" id="KW-0378">Hydrolase</keyword>
<dbReference type="SUPFAM" id="SSF51445">
    <property type="entry name" value="(Trans)glycosidases"/>
    <property type="match status" value="1"/>
</dbReference>
<organism evidence="5 6">
    <name type="scientific">Pilimelia anulata</name>
    <dbReference type="NCBI Taxonomy" id="53371"/>
    <lineage>
        <taxon>Bacteria</taxon>
        <taxon>Bacillati</taxon>
        <taxon>Actinomycetota</taxon>
        <taxon>Actinomycetes</taxon>
        <taxon>Micromonosporales</taxon>
        <taxon>Micromonosporaceae</taxon>
        <taxon>Pilimelia</taxon>
    </lineage>
</organism>
<reference evidence="5" key="1">
    <citation type="journal article" date="2014" name="Int. J. Syst. Evol. Microbiol.">
        <title>Complete genome sequence of Corynebacterium casei LMG S-19264T (=DSM 44701T), isolated from a smear-ripened cheese.</title>
        <authorList>
            <consortium name="US DOE Joint Genome Institute (JGI-PGF)"/>
            <person name="Walter F."/>
            <person name="Albersmeier A."/>
            <person name="Kalinowski J."/>
            <person name="Ruckert C."/>
        </authorList>
    </citation>
    <scope>NUCLEOTIDE SEQUENCE</scope>
    <source>
        <strain evidence="5">JCM 3090</strain>
    </source>
</reference>
<evidence type="ECO:0000256" key="2">
    <source>
        <dbReference type="ARBA" id="ARBA00022801"/>
    </source>
</evidence>
<feature type="domain" description="Glycoside hydrolase family 3 N-terminal" evidence="4">
    <location>
        <begin position="34"/>
        <end position="323"/>
    </location>
</feature>
<dbReference type="GO" id="GO:0004553">
    <property type="term" value="F:hydrolase activity, hydrolyzing O-glycosyl compounds"/>
    <property type="evidence" value="ECO:0007669"/>
    <property type="project" value="InterPro"/>
</dbReference>
<dbReference type="EMBL" id="BMQB01000005">
    <property type="protein sequence ID" value="GGJ94623.1"/>
    <property type="molecule type" value="Genomic_DNA"/>
</dbReference>
<dbReference type="Gene3D" id="3.20.20.300">
    <property type="entry name" value="Glycoside hydrolase, family 3, N-terminal domain"/>
    <property type="match status" value="1"/>
</dbReference>
<dbReference type="Proteomes" id="UP000649739">
    <property type="component" value="Unassembled WGS sequence"/>
</dbReference>
<comment type="caution">
    <text evidence="5">The sequence shown here is derived from an EMBL/GenBank/DDBJ whole genome shotgun (WGS) entry which is preliminary data.</text>
</comment>
<name>A0A8J3BBJ8_9ACTN</name>
<keyword evidence="3" id="KW-0326">Glycosidase</keyword>
<dbReference type="AlphaFoldDB" id="A0A8J3BBJ8"/>
<comment type="similarity">
    <text evidence="1">Belongs to the glycosyl hydrolase 3 family.</text>
</comment>
<dbReference type="InterPro" id="IPR036962">
    <property type="entry name" value="Glyco_hydro_3_N_sf"/>
</dbReference>
<gene>
    <name evidence="5" type="ORF">GCM10010123_25550</name>
</gene>
<proteinExistence type="inferred from homology"/>
<dbReference type="Pfam" id="PF00933">
    <property type="entry name" value="Glyco_hydro_3"/>
    <property type="match status" value="1"/>
</dbReference>
<evidence type="ECO:0000256" key="1">
    <source>
        <dbReference type="ARBA" id="ARBA00005336"/>
    </source>
</evidence>
<dbReference type="PROSITE" id="PS00775">
    <property type="entry name" value="GLYCOSYL_HYDROL_F3"/>
    <property type="match status" value="1"/>
</dbReference>
<dbReference type="InterPro" id="IPR050226">
    <property type="entry name" value="NagZ_Beta-hexosaminidase"/>
</dbReference>
<evidence type="ECO:0000256" key="3">
    <source>
        <dbReference type="ARBA" id="ARBA00023295"/>
    </source>
</evidence>